<dbReference type="InParanoid" id="A0A2K1K1E3"/>
<dbReference type="EnsemblPlants" id="Pp3c9_572V3.1">
    <property type="protein sequence ID" value="Pp3c9_572V3.1"/>
    <property type="gene ID" value="Pp3c9_572"/>
</dbReference>
<sequence length="168" mass="18603">MTNRPDKLPILRALDEEASHLEFSPTDKFSTILKASALTSFGEAMEEEFNAEQGNTSQYVHSEATDILQCALLTMTPEEKAHLLQQGTTLPKMPTISGIPPAFFSASVTSITTTLFPRTISASDMVFLLHAGLHPENNIGQLPTLFFSSYIRDQDFIAFLRDFNTMGK</sequence>
<reference evidence="2" key="3">
    <citation type="submission" date="2020-12" db="UniProtKB">
        <authorList>
            <consortium name="EnsemblPlants"/>
        </authorList>
    </citation>
    <scope>IDENTIFICATION</scope>
</reference>
<evidence type="ECO:0000313" key="1">
    <source>
        <dbReference type="EMBL" id="PNR47603.1"/>
    </source>
</evidence>
<dbReference type="Proteomes" id="UP000006727">
    <property type="component" value="Chromosome 9"/>
</dbReference>
<protein>
    <submittedName>
        <fullName evidence="1 2">Uncharacterized protein</fullName>
    </submittedName>
</protein>
<proteinExistence type="predicted"/>
<dbReference type="AlphaFoldDB" id="A0A2K1K1E3"/>
<evidence type="ECO:0000313" key="2">
    <source>
        <dbReference type="EnsemblPlants" id="Pp3c9_572V3.1"/>
    </source>
</evidence>
<name>A0A2K1K1E3_PHYPA</name>
<gene>
    <name evidence="1" type="ORF">PHYPA_012076</name>
</gene>
<keyword evidence="3" id="KW-1185">Reference proteome</keyword>
<organism evidence="1">
    <name type="scientific">Physcomitrium patens</name>
    <name type="common">Spreading-leaved earth moss</name>
    <name type="synonym">Physcomitrella patens</name>
    <dbReference type="NCBI Taxonomy" id="3218"/>
    <lineage>
        <taxon>Eukaryota</taxon>
        <taxon>Viridiplantae</taxon>
        <taxon>Streptophyta</taxon>
        <taxon>Embryophyta</taxon>
        <taxon>Bryophyta</taxon>
        <taxon>Bryophytina</taxon>
        <taxon>Bryopsida</taxon>
        <taxon>Funariidae</taxon>
        <taxon>Funariales</taxon>
        <taxon>Funariaceae</taxon>
        <taxon>Physcomitrium</taxon>
    </lineage>
</organism>
<evidence type="ECO:0000313" key="3">
    <source>
        <dbReference type="Proteomes" id="UP000006727"/>
    </source>
</evidence>
<dbReference type="Gramene" id="Pp3c9_572V3.1">
    <property type="protein sequence ID" value="Pp3c9_572V3.1"/>
    <property type="gene ID" value="Pp3c9_572"/>
</dbReference>
<accession>A0A2K1K1E3</accession>
<reference evidence="1 3" key="1">
    <citation type="journal article" date="2008" name="Science">
        <title>The Physcomitrella genome reveals evolutionary insights into the conquest of land by plants.</title>
        <authorList>
            <person name="Rensing S."/>
            <person name="Lang D."/>
            <person name="Zimmer A."/>
            <person name="Terry A."/>
            <person name="Salamov A."/>
            <person name="Shapiro H."/>
            <person name="Nishiyama T."/>
            <person name="Perroud P.-F."/>
            <person name="Lindquist E."/>
            <person name="Kamisugi Y."/>
            <person name="Tanahashi T."/>
            <person name="Sakakibara K."/>
            <person name="Fujita T."/>
            <person name="Oishi K."/>
            <person name="Shin-I T."/>
            <person name="Kuroki Y."/>
            <person name="Toyoda A."/>
            <person name="Suzuki Y."/>
            <person name="Hashimoto A."/>
            <person name="Yamaguchi K."/>
            <person name="Sugano A."/>
            <person name="Kohara Y."/>
            <person name="Fujiyama A."/>
            <person name="Anterola A."/>
            <person name="Aoki S."/>
            <person name="Ashton N."/>
            <person name="Barbazuk W.B."/>
            <person name="Barker E."/>
            <person name="Bennetzen J."/>
            <person name="Bezanilla M."/>
            <person name="Blankenship R."/>
            <person name="Cho S.H."/>
            <person name="Dutcher S."/>
            <person name="Estelle M."/>
            <person name="Fawcett J.A."/>
            <person name="Gundlach H."/>
            <person name="Hanada K."/>
            <person name="Heyl A."/>
            <person name="Hicks K.A."/>
            <person name="Hugh J."/>
            <person name="Lohr M."/>
            <person name="Mayer K."/>
            <person name="Melkozernov A."/>
            <person name="Murata T."/>
            <person name="Nelson D."/>
            <person name="Pils B."/>
            <person name="Prigge M."/>
            <person name="Reiss B."/>
            <person name="Renner T."/>
            <person name="Rombauts S."/>
            <person name="Rushton P."/>
            <person name="Sanderfoot A."/>
            <person name="Schween G."/>
            <person name="Shiu S.-H."/>
            <person name="Stueber K."/>
            <person name="Theodoulou F.L."/>
            <person name="Tu H."/>
            <person name="Van de Peer Y."/>
            <person name="Verrier P.J."/>
            <person name="Waters E."/>
            <person name="Wood A."/>
            <person name="Yang L."/>
            <person name="Cove D."/>
            <person name="Cuming A."/>
            <person name="Hasebe M."/>
            <person name="Lucas S."/>
            <person name="Mishler D.B."/>
            <person name="Reski R."/>
            <person name="Grigoriev I."/>
            <person name="Quatrano R.S."/>
            <person name="Boore J.L."/>
        </authorList>
    </citation>
    <scope>NUCLEOTIDE SEQUENCE [LARGE SCALE GENOMIC DNA]</scope>
    <source>
        <strain evidence="2 3">cv. Gransden 2004</strain>
    </source>
</reference>
<dbReference type="EMBL" id="ABEU02000009">
    <property type="protein sequence ID" value="PNR47603.1"/>
    <property type="molecule type" value="Genomic_DNA"/>
</dbReference>
<reference evidence="1 3" key="2">
    <citation type="journal article" date="2018" name="Plant J.">
        <title>The Physcomitrella patens chromosome-scale assembly reveals moss genome structure and evolution.</title>
        <authorList>
            <person name="Lang D."/>
            <person name="Ullrich K.K."/>
            <person name="Murat F."/>
            <person name="Fuchs J."/>
            <person name="Jenkins J."/>
            <person name="Haas F.B."/>
            <person name="Piednoel M."/>
            <person name="Gundlach H."/>
            <person name="Van Bel M."/>
            <person name="Meyberg R."/>
            <person name="Vives C."/>
            <person name="Morata J."/>
            <person name="Symeonidi A."/>
            <person name="Hiss M."/>
            <person name="Muchero W."/>
            <person name="Kamisugi Y."/>
            <person name="Saleh O."/>
            <person name="Blanc G."/>
            <person name="Decker E.L."/>
            <person name="van Gessel N."/>
            <person name="Grimwood J."/>
            <person name="Hayes R.D."/>
            <person name="Graham S.W."/>
            <person name="Gunter L.E."/>
            <person name="McDaniel S.F."/>
            <person name="Hoernstein S.N.W."/>
            <person name="Larsson A."/>
            <person name="Li F.W."/>
            <person name="Perroud P.F."/>
            <person name="Phillips J."/>
            <person name="Ranjan P."/>
            <person name="Rokshar D.S."/>
            <person name="Rothfels C.J."/>
            <person name="Schneider L."/>
            <person name="Shu S."/>
            <person name="Stevenson D.W."/>
            <person name="Thummler F."/>
            <person name="Tillich M."/>
            <person name="Villarreal Aguilar J.C."/>
            <person name="Widiez T."/>
            <person name="Wong G.K."/>
            <person name="Wymore A."/>
            <person name="Zhang Y."/>
            <person name="Zimmer A.D."/>
            <person name="Quatrano R.S."/>
            <person name="Mayer K.F.X."/>
            <person name="Goodstein D."/>
            <person name="Casacuberta J.M."/>
            <person name="Vandepoele K."/>
            <person name="Reski R."/>
            <person name="Cuming A.C."/>
            <person name="Tuskan G.A."/>
            <person name="Maumus F."/>
            <person name="Salse J."/>
            <person name="Schmutz J."/>
            <person name="Rensing S.A."/>
        </authorList>
    </citation>
    <scope>NUCLEOTIDE SEQUENCE [LARGE SCALE GENOMIC DNA]</scope>
    <source>
        <strain evidence="2 3">cv. Gransden 2004</strain>
    </source>
</reference>